<dbReference type="SUPFAM" id="SSF55961">
    <property type="entry name" value="Bet v1-like"/>
    <property type="match status" value="1"/>
</dbReference>
<organism evidence="1 2">
    <name type="scientific">Escallonia rubra</name>
    <dbReference type="NCBI Taxonomy" id="112253"/>
    <lineage>
        <taxon>Eukaryota</taxon>
        <taxon>Viridiplantae</taxon>
        <taxon>Streptophyta</taxon>
        <taxon>Embryophyta</taxon>
        <taxon>Tracheophyta</taxon>
        <taxon>Spermatophyta</taxon>
        <taxon>Magnoliopsida</taxon>
        <taxon>eudicotyledons</taxon>
        <taxon>Gunneridae</taxon>
        <taxon>Pentapetalae</taxon>
        <taxon>asterids</taxon>
        <taxon>campanulids</taxon>
        <taxon>Escalloniales</taxon>
        <taxon>Escalloniaceae</taxon>
        <taxon>Escallonia</taxon>
    </lineage>
</organism>
<dbReference type="Gene3D" id="3.30.530.20">
    <property type="match status" value="1"/>
</dbReference>
<proteinExistence type="predicted"/>
<dbReference type="PANTHER" id="PTHR33789">
    <property type="entry name" value="LACHRYMATORY-FACTOR SYNTHASE"/>
    <property type="match status" value="1"/>
</dbReference>
<dbReference type="InterPro" id="IPR023393">
    <property type="entry name" value="START-like_dom_sf"/>
</dbReference>
<accession>A0AA88UB16</accession>
<dbReference type="Proteomes" id="UP001187471">
    <property type="component" value="Unassembled WGS sequence"/>
</dbReference>
<dbReference type="EMBL" id="JAVXUO010001917">
    <property type="protein sequence ID" value="KAK2977984.1"/>
    <property type="molecule type" value="Genomic_DNA"/>
</dbReference>
<dbReference type="PANTHER" id="PTHR33789:SF11">
    <property type="entry name" value="OS05G0202300 PROTEIN"/>
    <property type="match status" value="1"/>
</dbReference>
<evidence type="ECO:0000313" key="2">
    <source>
        <dbReference type="Proteomes" id="UP001187471"/>
    </source>
</evidence>
<comment type="caution">
    <text evidence="1">The sequence shown here is derived from an EMBL/GenBank/DDBJ whole genome shotgun (WGS) entry which is preliminary data.</text>
</comment>
<protein>
    <submittedName>
        <fullName evidence="1">Uncharacterized protein</fullName>
    </submittedName>
</protein>
<dbReference type="AlphaFoldDB" id="A0AA88UB16"/>
<keyword evidence="2" id="KW-1185">Reference proteome</keyword>
<reference evidence="1" key="1">
    <citation type="submission" date="2022-12" db="EMBL/GenBank/DDBJ databases">
        <title>Draft genome assemblies for two species of Escallonia (Escalloniales).</title>
        <authorList>
            <person name="Chanderbali A."/>
            <person name="Dervinis C."/>
            <person name="Anghel I."/>
            <person name="Soltis D."/>
            <person name="Soltis P."/>
            <person name="Zapata F."/>
        </authorList>
    </citation>
    <scope>NUCLEOTIDE SEQUENCE</scope>
    <source>
        <strain evidence="1">UCBG92.1500</strain>
        <tissue evidence="1">Leaf</tissue>
    </source>
</reference>
<sequence>MGSVCFYSCPLHYVLDNSITLNLPSKQQGLVRYCASTLPSDGGNAATTLWCHEKLVAIDAAGRRLTYEVVDNNMGFKQYLSTIKLSPVDGDDKPSC</sequence>
<evidence type="ECO:0000313" key="1">
    <source>
        <dbReference type="EMBL" id="KAK2977984.1"/>
    </source>
</evidence>
<name>A0AA88UB16_9ASTE</name>
<gene>
    <name evidence="1" type="ORF">RJ640_023522</name>
</gene>
<dbReference type="InterPro" id="IPR053249">
    <property type="entry name" value="LFS"/>
</dbReference>